<name>A0ABW2GPW6_9ACTN</name>
<evidence type="ECO:0000256" key="2">
    <source>
        <dbReference type="SAM" id="MobiDB-lite"/>
    </source>
</evidence>
<evidence type="ECO:0008006" key="5">
    <source>
        <dbReference type="Google" id="ProtNLM"/>
    </source>
</evidence>
<dbReference type="Proteomes" id="UP001596392">
    <property type="component" value="Unassembled WGS sequence"/>
</dbReference>
<keyword evidence="1" id="KW-0175">Coiled coil</keyword>
<proteinExistence type="predicted"/>
<evidence type="ECO:0000313" key="3">
    <source>
        <dbReference type="EMBL" id="MFC7240895.1"/>
    </source>
</evidence>
<keyword evidence="4" id="KW-1185">Reference proteome</keyword>
<sequence>MTPSRSTAEEPHRPGTAPSAGRPGSGPRCHHHGTLGLDLHRRVLAATGGDPEQIVGALSDLRELRAAIDHAERDLLTAARRRGVSWARVASALGLRSRQAAEQRATRLGEQAAAAHECQHCVDIAPVAELRSAARDAAAEMAADPSWDGVQPRAALTRAGLAAAAEAPAGALYSLVEHAVSDLAAVDLDGRPVLLRVAVARLRQAYRDAAPGAAGGARVR</sequence>
<gene>
    <name evidence="3" type="ORF">ACFQO7_00245</name>
</gene>
<evidence type="ECO:0000313" key="4">
    <source>
        <dbReference type="Proteomes" id="UP001596392"/>
    </source>
</evidence>
<organism evidence="3 4">
    <name type="scientific">Catellatospora aurea</name>
    <dbReference type="NCBI Taxonomy" id="1337874"/>
    <lineage>
        <taxon>Bacteria</taxon>
        <taxon>Bacillati</taxon>
        <taxon>Actinomycetota</taxon>
        <taxon>Actinomycetes</taxon>
        <taxon>Micromonosporales</taxon>
        <taxon>Micromonosporaceae</taxon>
        <taxon>Catellatospora</taxon>
    </lineage>
</organism>
<feature type="coiled-coil region" evidence="1">
    <location>
        <begin position="54"/>
        <end position="81"/>
    </location>
</feature>
<protein>
    <recommendedName>
        <fullName evidence="5">DUF222 domain-containing protein</fullName>
    </recommendedName>
</protein>
<feature type="region of interest" description="Disordered" evidence="2">
    <location>
        <begin position="1"/>
        <end position="31"/>
    </location>
</feature>
<comment type="caution">
    <text evidence="3">The sequence shown here is derived from an EMBL/GenBank/DDBJ whole genome shotgun (WGS) entry which is preliminary data.</text>
</comment>
<reference evidence="4" key="1">
    <citation type="journal article" date="2019" name="Int. J. Syst. Evol. Microbiol.">
        <title>The Global Catalogue of Microorganisms (GCM) 10K type strain sequencing project: providing services to taxonomists for standard genome sequencing and annotation.</title>
        <authorList>
            <consortium name="The Broad Institute Genomics Platform"/>
            <consortium name="The Broad Institute Genome Sequencing Center for Infectious Disease"/>
            <person name="Wu L."/>
            <person name="Ma J."/>
        </authorList>
    </citation>
    <scope>NUCLEOTIDE SEQUENCE [LARGE SCALE GENOMIC DNA]</scope>
    <source>
        <strain evidence="4">CGMCC 1.9106</strain>
    </source>
</reference>
<dbReference type="RefSeq" id="WP_376804401.1">
    <property type="nucleotide sequence ID" value="NZ_JBHTAC010000001.1"/>
</dbReference>
<accession>A0ABW2GPW6</accession>
<dbReference type="EMBL" id="JBHTAC010000001">
    <property type="protein sequence ID" value="MFC7240895.1"/>
    <property type="molecule type" value="Genomic_DNA"/>
</dbReference>
<evidence type="ECO:0000256" key="1">
    <source>
        <dbReference type="SAM" id="Coils"/>
    </source>
</evidence>